<gene>
    <name evidence="1" type="primary">TIC62_3</name>
    <name evidence="1" type="ORF">CK203_010731</name>
</gene>
<proteinExistence type="predicted"/>
<evidence type="ECO:0000313" key="2">
    <source>
        <dbReference type="Proteomes" id="UP000288805"/>
    </source>
</evidence>
<dbReference type="PANTHER" id="PTHR47285">
    <property type="entry name" value="PROTEIN TIC 62, CHLOROPLASTIC"/>
    <property type="match status" value="1"/>
</dbReference>
<dbReference type="Proteomes" id="UP000288805">
    <property type="component" value="Unassembled WGS sequence"/>
</dbReference>
<comment type="caution">
    <text evidence="1">The sequence shown here is derived from an EMBL/GenBank/DDBJ whole genome shotgun (WGS) entry which is preliminary data.</text>
</comment>
<dbReference type="AlphaFoldDB" id="A0A438JT94"/>
<protein>
    <submittedName>
        <fullName evidence="1">Protein TIC 62, chloroplastic</fullName>
    </submittedName>
</protein>
<reference evidence="1 2" key="1">
    <citation type="journal article" date="2018" name="PLoS Genet.">
        <title>Population sequencing reveals clonal diversity and ancestral inbreeding in the grapevine cultivar Chardonnay.</title>
        <authorList>
            <person name="Roach M.J."/>
            <person name="Johnson D.L."/>
            <person name="Bohlmann J."/>
            <person name="van Vuuren H.J."/>
            <person name="Jones S.J."/>
            <person name="Pretorius I.S."/>
            <person name="Schmidt S.A."/>
            <person name="Borneman A.R."/>
        </authorList>
    </citation>
    <scope>NUCLEOTIDE SEQUENCE [LARGE SCALE GENOMIC DNA]</scope>
    <source>
        <strain evidence="2">cv. Chardonnay</strain>
        <tissue evidence="1">Leaf</tissue>
    </source>
</reference>
<evidence type="ECO:0000313" key="1">
    <source>
        <dbReference type="EMBL" id="RVX12145.1"/>
    </source>
</evidence>
<dbReference type="EMBL" id="QGNW01000028">
    <property type="protein sequence ID" value="RVX12145.1"/>
    <property type="molecule type" value="Genomic_DNA"/>
</dbReference>
<sequence length="105" mass="11545">MQTWLKKLNATPKVTFVNKFQVAELIAFMAKNRGSSYCKVVEVIAETTAPLTPFGELLAKIPSQRVDVSPKESDAADGPDPVPVVSGPLLALLLRRDLPKEKQRQ</sequence>
<dbReference type="InterPro" id="IPR044719">
    <property type="entry name" value="TIC62"/>
</dbReference>
<organism evidence="1 2">
    <name type="scientific">Vitis vinifera</name>
    <name type="common">Grape</name>
    <dbReference type="NCBI Taxonomy" id="29760"/>
    <lineage>
        <taxon>Eukaryota</taxon>
        <taxon>Viridiplantae</taxon>
        <taxon>Streptophyta</taxon>
        <taxon>Embryophyta</taxon>
        <taxon>Tracheophyta</taxon>
        <taxon>Spermatophyta</taxon>
        <taxon>Magnoliopsida</taxon>
        <taxon>eudicotyledons</taxon>
        <taxon>Gunneridae</taxon>
        <taxon>Pentapetalae</taxon>
        <taxon>rosids</taxon>
        <taxon>Vitales</taxon>
        <taxon>Vitaceae</taxon>
        <taxon>Viteae</taxon>
        <taxon>Vitis</taxon>
    </lineage>
</organism>
<name>A0A438JT94_VITVI</name>
<dbReference type="PANTHER" id="PTHR47285:SF1">
    <property type="entry name" value="PROTEIN TIC 62, CHLOROPLASTIC"/>
    <property type="match status" value="1"/>
</dbReference>
<accession>A0A438JT94</accession>